<name>A0A1M7M204_9FIRM</name>
<reference evidence="1 2" key="1">
    <citation type="submission" date="2016-11" db="EMBL/GenBank/DDBJ databases">
        <authorList>
            <person name="Jaros S."/>
            <person name="Januszkiewicz K."/>
            <person name="Wedrychowicz H."/>
        </authorList>
    </citation>
    <scope>NUCLEOTIDE SEQUENCE [LARGE SCALE GENOMIC DNA]</scope>
    <source>
        <strain evidence="1 2">DSM 15930</strain>
    </source>
</reference>
<dbReference type="InterPro" id="IPR057955">
    <property type="entry name" value="SF0329-like"/>
</dbReference>
<organism evidence="1 2">
    <name type="scientific">Anaerosporobacter mobilis DSM 15930</name>
    <dbReference type="NCBI Taxonomy" id="1120996"/>
    <lineage>
        <taxon>Bacteria</taxon>
        <taxon>Bacillati</taxon>
        <taxon>Bacillota</taxon>
        <taxon>Clostridia</taxon>
        <taxon>Lachnospirales</taxon>
        <taxon>Lachnospiraceae</taxon>
        <taxon>Anaerosporobacter</taxon>
    </lineage>
</organism>
<dbReference type="Proteomes" id="UP000184038">
    <property type="component" value="Unassembled WGS sequence"/>
</dbReference>
<protein>
    <submittedName>
        <fullName evidence="1">Uncharacterized protein</fullName>
    </submittedName>
</protein>
<dbReference type="STRING" id="1120996.SAMN02746066_03528"/>
<dbReference type="AlphaFoldDB" id="A0A1M7M204"/>
<dbReference type="EMBL" id="FRCP01000019">
    <property type="protein sequence ID" value="SHM84210.1"/>
    <property type="molecule type" value="Genomic_DNA"/>
</dbReference>
<dbReference type="RefSeq" id="WP_073289728.1">
    <property type="nucleotide sequence ID" value="NZ_FRCP01000019.1"/>
</dbReference>
<dbReference type="OrthoDB" id="9815878at2"/>
<accession>A0A1M7M204</accession>
<sequence length="191" mass="21972">MAWSKTKQQLESFICDGLKGRVEYRSTAYKYAADKSGKCYITVDKKEVFAMSEAKSVVTWYKLEQEIKKDSSIQVEVTEDEIQAIRKELGDTIPTDRLEVIAKNRRQSEVAKQIMTAQTALSKSDFYQAANTFLSSSIDNCVNGNDIILNILALIDRRVGKKRLRDLRSRIQMKHPIVQYFYKLRCEVEGI</sequence>
<evidence type="ECO:0000313" key="2">
    <source>
        <dbReference type="Proteomes" id="UP000184038"/>
    </source>
</evidence>
<dbReference type="Pfam" id="PF25753">
    <property type="entry name" value="SF0329"/>
    <property type="match status" value="1"/>
</dbReference>
<evidence type="ECO:0000313" key="1">
    <source>
        <dbReference type="EMBL" id="SHM84210.1"/>
    </source>
</evidence>
<keyword evidence="2" id="KW-1185">Reference proteome</keyword>
<gene>
    <name evidence="1" type="ORF">SAMN02746066_03528</name>
</gene>
<proteinExistence type="predicted"/>